<dbReference type="PANTHER" id="PTHR33211:SF107">
    <property type="entry name" value="NON-SPECIFIC SERINE_THREONINE PROTEIN KINASE"/>
    <property type="match status" value="1"/>
</dbReference>
<proteinExistence type="predicted"/>
<evidence type="ECO:0000313" key="2">
    <source>
        <dbReference type="Proteomes" id="UP000007241"/>
    </source>
</evidence>
<dbReference type="GeneID" id="18242440"/>
<gene>
    <name evidence="1" type="ORF">BATDEDRAFT_86464</name>
</gene>
<evidence type="ECO:0000313" key="1">
    <source>
        <dbReference type="EMBL" id="EGF82745.1"/>
    </source>
</evidence>
<dbReference type="HOGENOM" id="CLU_053787_0_0_1"/>
<dbReference type="EMBL" id="GL882880">
    <property type="protein sequence ID" value="EGF82745.1"/>
    <property type="molecule type" value="Genomic_DNA"/>
</dbReference>
<dbReference type="OrthoDB" id="167134at2759"/>
<dbReference type="AlphaFoldDB" id="F4NW01"/>
<accession>F4NW01</accession>
<keyword evidence="2" id="KW-1185">Reference proteome</keyword>
<protein>
    <submittedName>
        <fullName evidence="1">Uncharacterized protein</fullName>
    </submittedName>
</protein>
<reference evidence="1 2" key="1">
    <citation type="submission" date="2009-12" db="EMBL/GenBank/DDBJ databases">
        <title>The draft genome of Batrachochytrium dendrobatidis.</title>
        <authorList>
            <consortium name="US DOE Joint Genome Institute (JGI-PGF)"/>
            <person name="Kuo A."/>
            <person name="Salamov A."/>
            <person name="Schmutz J."/>
            <person name="Lucas S."/>
            <person name="Pitluck S."/>
            <person name="Rosenblum E."/>
            <person name="Stajich J."/>
            <person name="Eisen M."/>
            <person name="Grigoriev I.V."/>
        </authorList>
    </citation>
    <scope>NUCLEOTIDE SEQUENCE [LARGE SCALE GENOMIC DNA]</scope>
    <source>
        <strain evidence="2">JAM81 / FGSC 10211</strain>
    </source>
</reference>
<sequence>MMASELWVKLGSYNAVEVSTEGCRNVDKFLKACKRELPRLLDAYDSAQLSLSTTAGGPALRPGLLLSDILSQPGYVENTAKAPLFISVADSSALQPLVPTFWRATGSITGARKMGFCRGISDALHFRAAVYENVGTVSPQGDLTVSLSVDLASDAVLDEMILVGHYVRDDDSPPDTSRPLSGVTELFNTSPLFRYQRLEDERYFGGLYKADRAHLIDKPLCERGKRFAKFQDNENNFLALSKRVHCWFDALSNVSEKIPFFKLMIKHVSSSQDPANDFRYRVLLTVEAYNAETARLFFPRLKDGLLVVNDTQAETFVYVLNLEEFRVCLSWKNDKTD</sequence>
<organism evidence="1 2">
    <name type="scientific">Batrachochytrium dendrobatidis (strain JAM81 / FGSC 10211)</name>
    <name type="common">Frog chytrid fungus</name>
    <dbReference type="NCBI Taxonomy" id="684364"/>
    <lineage>
        <taxon>Eukaryota</taxon>
        <taxon>Fungi</taxon>
        <taxon>Fungi incertae sedis</taxon>
        <taxon>Chytridiomycota</taxon>
        <taxon>Chytridiomycota incertae sedis</taxon>
        <taxon>Chytridiomycetes</taxon>
        <taxon>Rhizophydiales</taxon>
        <taxon>Rhizophydiales incertae sedis</taxon>
        <taxon>Batrachochytrium</taxon>
    </lineage>
</organism>
<dbReference type="InParanoid" id="F4NW01"/>
<name>F4NW01_BATDJ</name>
<dbReference type="RefSeq" id="XP_006677040.1">
    <property type="nucleotide sequence ID" value="XM_006676977.1"/>
</dbReference>
<dbReference type="PANTHER" id="PTHR33211">
    <property type="entry name" value="EXPRESSED PROTEIN"/>
    <property type="match status" value="1"/>
</dbReference>
<dbReference type="Proteomes" id="UP000007241">
    <property type="component" value="Unassembled WGS sequence"/>
</dbReference>